<name>A0ABV4YCH9_9CYAN</name>
<evidence type="ECO:0008006" key="3">
    <source>
        <dbReference type="Google" id="ProtNLM"/>
    </source>
</evidence>
<keyword evidence="2" id="KW-1185">Reference proteome</keyword>
<gene>
    <name evidence="1" type="ORF">ACE1B6_13165</name>
</gene>
<evidence type="ECO:0000313" key="2">
    <source>
        <dbReference type="Proteomes" id="UP001576776"/>
    </source>
</evidence>
<accession>A0ABV4YCH9</accession>
<evidence type="ECO:0000313" key="1">
    <source>
        <dbReference type="EMBL" id="MFB2936196.1"/>
    </source>
</evidence>
<comment type="caution">
    <text evidence="1">The sequence shown here is derived from an EMBL/GenBank/DDBJ whole genome shotgun (WGS) entry which is preliminary data.</text>
</comment>
<reference evidence="1 2" key="1">
    <citation type="submission" date="2024-09" db="EMBL/GenBank/DDBJ databases">
        <title>Floridaenema gen nov. (Aerosakkonemataceae, Aerosakkonematales ord. nov., Cyanobacteria) from benthic tropical and subtropical fresh waters, with the description of four new species.</title>
        <authorList>
            <person name="Moretto J.A."/>
            <person name="Berthold D.E."/>
            <person name="Lefler F.W."/>
            <person name="Huang I.-S."/>
            <person name="Laughinghouse H. IV."/>
        </authorList>
    </citation>
    <scope>NUCLEOTIDE SEQUENCE [LARGE SCALE GENOMIC DNA]</scope>
    <source>
        <strain evidence="1 2">BLCC-F154</strain>
    </source>
</reference>
<dbReference type="EMBL" id="JBHFNS010000055">
    <property type="protein sequence ID" value="MFB2936196.1"/>
    <property type="molecule type" value="Genomic_DNA"/>
</dbReference>
<proteinExistence type="predicted"/>
<sequence length="369" mass="43415">MFVSLDTSELYYILGFPISDEKLYKVRRKMNEYLKAFQKINQSSTQLLTNDSKSLEIKQAATELNQSLQPFFKELQESATRLKSYIQKSFEELDYADAVWDSKPRIAAAPTAEIWEHIGELSGRHFRIQQLSQQCKEEAIEKAKEHWENKVEILKKKWFIDKNGNLKEKIGWGDKDGFTKDIRLEVDAHFPLPELSTITAKSLIFIHQEINLIRLELIWECIKLLDWKSQTTLSKKLELILSEIEARLGKVQNNTNEIIPAFRDNVKVNLVNWEKWGDIPWHEVVIFRNKVGSKIKNDISSYFDRQVKFATQAIDEAIAFYSDFLAKQERYQQETPKQREAEKIWIKQQREELQKVKQGLEEILNPFSN</sequence>
<dbReference type="Proteomes" id="UP001576776">
    <property type="component" value="Unassembled WGS sequence"/>
</dbReference>
<dbReference type="RefSeq" id="WP_413257696.1">
    <property type="nucleotide sequence ID" value="NZ_JBHFNS010000055.1"/>
</dbReference>
<organism evidence="1 2">
    <name type="scientific">Floridaenema fluviatile BLCC-F154</name>
    <dbReference type="NCBI Taxonomy" id="3153640"/>
    <lineage>
        <taxon>Bacteria</taxon>
        <taxon>Bacillati</taxon>
        <taxon>Cyanobacteriota</taxon>
        <taxon>Cyanophyceae</taxon>
        <taxon>Oscillatoriophycideae</taxon>
        <taxon>Aerosakkonematales</taxon>
        <taxon>Aerosakkonemataceae</taxon>
        <taxon>Floridanema</taxon>
        <taxon>Floridanema fluviatile</taxon>
    </lineage>
</organism>
<protein>
    <recommendedName>
        <fullName evidence="3">J domain-containing protein</fullName>
    </recommendedName>
</protein>